<sequence>MGPAHKQNLPCKVLGARLAVQPHFLPSAAKKFLNATWTFYGIRLKLEPYRRIAELNQPQITEDAVSVIKAKQIKEPERLQTIEGHRETGRAMSIGSTISLPVVTTEDLS</sequence>
<protein>
    <submittedName>
        <fullName evidence="1">Uncharacterized protein</fullName>
    </submittedName>
</protein>
<dbReference type="Proteomes" id="UP000024635">
    <property type="component" value="Unassembled WGS sequence"/>
</dbReference>
<evidence type="ECO:0000313" key="2">
    <source>
        <dbReference type="Proteomes" id="UP000024635"/>
    </source>
</evidence>
<reference evidence="2" key="1">
    <citation type="journal article" date="2015" name="Nat. Genet.">
        <title>The genome and transcriptome of the zoonotic hookworm Ancylostoma ceylanicum identify infection-specific gene families.</title>
        <authorList>
            <person name="Schwarz E.M."/>
            <person name="Hu Y."/>
            <person name="Antoshechkin I."/>
            <person name="Miller M.M."/>
            <person name="Sternberg P.W."/>
            <person name="Aroian R.V."/>
        </authorList>
    </citation>
    <scope>NUCLEOTIDE SEQUENCE</scope>
    <source>
        <strain evidence="2">HY135</strain>
    </source>
</reference>
<dbReference type="AlphaFoldDB" id="A0A016SXE9"/>
<dbReference type="EMBL" id="JARK01001500">
    <property type="protein sequence ID" value="EYB95082.1"/>
    <property type="molecule type" value="Genomic_DNA"/>
</dbReference>
<name>A0A016SXE9_9BILA</name>
<keyword evidence="2" id="KW-1185">Reference proteome</keyword>
<gene>
    <name evidence="1" type="primary">Acey_s0164.g3554</name>
    <name evidence="1" type="ORF">Y032_0164g3554</name>
</gene>
<evidence type="ECO:0000313" key="1">
    <source>
        <dbReference type="EMBL" id="EYB95082.1"/>
    </source>
</evidence>
<comment type="caution">
    <text evidence="1">The sequence shown here is derived from an EMBL/GenBank/DDBJ whole genome shotgun (WGS) entry which is preliminary data.</text>
</comment>
<proteinExistence type="predicted"/>
<accession>A0A016SXE9</accession>
<organism evidence="1 2">
    <name type="scientific">Ancylostoma ceylanicum</name>
    <dbReference type="NCBI Taxonomy" id="53326"/>
    <lineage>
        <taxon>Eukaryota</taxon>
        <taxon>Metazoa</taxon>
        <taxon>Ecdysozoa</taxon>
        <taxon>Nematoda</taxon>
        <taxon>Chromadorea</taxon>
        <taxon>Rhabditida</taxon>
        <taxon>Rhabditina</taxon>
        <taxon>Rhabditomorpha</taxon>
        <taxon>Strongyloidea</taxon>
        <taxon>Ancylostomatidae</taxon>
        <taxon>Ancylostomatinae</taxon>
        <taxon>Ancylostoma</taxon>
    </lineage>
</organism>